<feature type="domain" description="RNA polymerase III Rpc82 C -terminal" evidence="7">
    <location>
        <begin position="177"/>
        <end position="316"/>
    </location>
</feature>
<dbReference type="InterPro" id="IPR036388">
    <property type="entry name" value="WH-like_DNA-bd_sf"/>
</dbReference>
<evidence type="ECO:0000256" key="4">
    <source>
        <dbReference type="ARBA" id="ARBA00023163"/>
    </source>
</evidence>
<feature type="domain" description="RNA polymerase III subunit RPC82-related helix-turn-helix" evidence="8">
    <location>
        <begin position="8"/>
        <end position="67"/>
    </location>
</feature>
<name>A0A9P0FMN0_BRAAE</name>
<comment type="function">
    <text evidence="6">DNA-dependent RNA polymerase catalyzes the transcription of DNA into RNA using the four ribonucleoside triphosphates as substrates. Specific core component of RNA polymerase III which synthesizes small RNAs, such as 5S rRNA and tRNAs.</text>
</comment>
<dbReference type="AlphaFoldDB" id="A0A9P0FMN0"/>
<keyword evidence="11" id="KW-1185">Reference proteome</keyword>
<dbReference type="FunFam" id="1.10.10.10:FF:000199">
    <property type="entry name" value="DNA-directed RNA polymerase III subunit RPC3"/>
    <property type="match status" value="1"/>
</dbReference>
<evidence type="ECO:0000256" key="1">
    <source>
        <dbReference type="ARBA" id="ARBA00004123"/>
    </source>
</evidence>
<evidence type="ECO:0000256" key="2">
    <source>
        <dbReference type="ARBA" id="ARBA00007206"/>
    </source>
</evidence>
<dbReference type="EMBL" id="OV121138">
    <property type="protein sequence ID" value="CAH0560940.1"/>
    <property type="molecule type" value="Genomic_DNA"/>
</dbReference>
<dbReference type="InterPro" id="IPR013197">
    <property type="entry name" value="RNA_pol_III_RPC82-rel_HTH"/>
</dbReference>
<evidence type="ECO:0000259" key="7">
    <source>
        <dbReference type="Pfam" id="PF05645"/>
    </source>
</evidence>
<dbReference type="Pfam" id="PF20912">
    <property type="entry name" value="RPC3_helical"/>
    <property type="match status" value="1"/>
</dbReference>
<keyword evidence="4 6" id="KW-0804">Transcription</keyword>
<dbReference type="PANTHER" id="PTHR12949:SF0">
    <property type="entry name" value="DNA-DIRECTED RNA POLYMERASE III SUBUNIT RPC3"/>
    <property type="match status" value="1"/>
</dbReference>
<dbReference type="GO" id="GO:0005666">
    <property type="term" value="C:RNA polymerase III complex"/>
    <property type="evidence" value="ECO:0007669"/>
    <property type="project" value="UniProtKB-UniRule"/>
</dbReference>
<dbReference type="GO" id="GO:0006351">
    <property type="term" value="P:DNA-templated transcription"/>
    <property type="evidence" value="ECO:0007669"/>
    <property type="project" value="InterPro"/>
</dbReference>
<dbReference type="Pfam" id="PF05645">
    <property type="entry name" value="RNA_pol_Rpc82"/>
    <property type="match status" value="1"/>
</dbReference>
<dbReference type="Pfam" id="PF22536">
    <property type="entry name" value="WHD_POLR3C"/>
    <property type="match status" value="1"/>
</dbReference>
<protein>
    <recommendedName>
        <fullName evidence="6">DNA-directed RNA polymerase III subunit RPC3</fullName>
        <shortName evidence="6">RNA polymerase III subunit C3</shortName>
    </recommendedName>
</protein>
<evidence type="ECO:0000256" key="5">
    <source>
        <dbReference type="ARBA" id="ARBA00023242"/>
    </source>
</evidence>
<comment type="subcellular location">
    <subcellularLocation>
        <location evidence="1 6">Nucleus</location>
    </subcellularLocation>
</comment>
<dbReference type="OrthoDB" id="272392at2759"/>
<evidence type="ECO:0000313" key="10">
    <source>
        <dbReference type="EMBL" id="CAH0560940.1"/>
    </source>
</evidence>
<dbReference type="InterPro" id="IPR039748">
    <property type="entry name" value="RPC3"/>
</dbReference>
<dbReference type="Proteomes" id="UP001154078">
    <property type="component" value="Chromosome 7"/>
</dbReference>
<dbReference type="Gene3D" id="1.10.10.10">
    <property type="entry name" value="Winged helix-like DNA-binding domain superfamily/Winged helix DNA-binding domain"/>
    <property type="match status" value="4"/>
</dbReference>
<evidence type="ECO:0000256" key="6">
    <source>
        <dbReference type="RuleBase" id="RU367076"/>
    </source>
</evidence>
<keyword evidence="3 6" id="KW-0240">DNA-directed RNA polymerase</keyword>
<evidence type="ECO:0000256" key="3">
    <source>
        <dbReference type="ARBA" id="ARBA00022478"/>
    </source>
</evidence>
<gene>
    <name evidence="10" type="ORF">MELIAE_LOCUS10606</name>
</gene>
<organism evidence="10 11">
    <name type="scientific">Brassicogethes aeneus</name>
    <name type="common">Rape pollen beetle</name>
    <name type="synonym">Meligethes aeneus</name>
    <dbReference type="NCBI Taxonomy" id="1431903"/>
    <lineage>
        <taxon>Eukaryota</taxon>
        <taxon>Metazoa</taxon>
        <taxon>Ecdysozoa</taxon>
        <taxon>Arthropoda</taxon>
        <taxon>Hexapoda</taxon>
        <taxon>Insecta</taxon>
        <taxon>Pterygota</taxon>
        <taxon>Neoptera</taxon>
        <taxon>Endopterygota</taxon>
        <taxon>Coleoptera</taxon>
        <taxon>Polyphaga</taxon>
        <taxon>Cucujiformia</taxon>
        <taxon>Nitidulidae</taxon>
        <taxon>Meligethinae</taxon>
        <taxon>Brassicogethes</taxon>
    </lineage>
</organism>
<evidence type="ECO:0000259" key="8">
    <source>
        <dbReference type="Pfam" id="PF08221"/>
    </source>
</evidence>
<dbReference type="GO" id="GO:0003697">
    <property type="term" value="F:single-stranded DNA binding"/>
    <property type="evidence" value="ECO:0007669"/>
    <property type="project" value="UniProtKB-UniRule"/>
</dbReference>
<dbReference type="PANTHER" id="PTHR12949">
    <property type="entry name" value="RNA POLYMERASE III DNA DIRECTED -RELATED"/>
    <property type="match status" value="1"/>
</dbReference>
<accession>A0A9P0FMN0</accession>
<dbReference type="InterPro" id="IPR055207">
    <property type="entry name" value="POLR3C_WHD"/>
</dbReference>
<proteinExistence type="inferred from homology"/>
<evidence type="ECO:0000259" key="9">
    <source>
        <dbReference type="Pfam" id="PF22536"/>
    </source>
</evidence>
<comment type="similarity">
    <text evidence="2 6">Belongs to the eukaryotic RPC3/POLR3C RNA polymerase subunit family.</text>
</comment>
<feature type="domain" description="DNA-directed RNA polymerase III subunit RPC3 winged-helix" evidence="9">
    <location>
        <begin position="325"/>
        <end position="402"/>
    </location>
</feature>
<reference evidence="10" key="1">
    <citation type="submission" date="2021-12" db="EMBL/GenBank/DDBJ databases">
        <authorList>
            <person name="King R."/>
        </authorList>
    </citation>
    <scope>NUCLEOTIDE SEQUENCE</scope>
</reference>
<keyword evidence="5 6" id="KW-0539">Nucleus</keyword>
<sequence length="506" mass="59361">MSTVFGKVVKLILLERFGPVVEQVGSYLFQYGTNPLLYIMKYTELPLSKIKESLCILIKYNLVTFVTNKNENLANYTLKPDRILLMLRYPKYNNLIKKKFGDESEMIIEEVLQRGYWTASELILKVIERLKKNEQATSVSLVKDKFKSLVVAKYLVRMPYPKDDKPVPDLQIQDNELYIFPDIDNKILAQINAGAESMDKIPDKGIYWTINFDRFHQDMRDKIIVTAFTKKIDDNAGKFVELLLRQMYIRTMPWADSSNPVPILEIKDIIRKQETHKQLLAFFDQYVNVIEQDNSNLIRKAGEASGGSFQIFMKEAFIQFAWETIEQIVLEKYDSKAARIFRLVKSKKHIEPDQIQKLAMIPAKEAKRLSYLLLEENFLQIQELKKSNTNNGPNKTFTLFHINLEQVVRMTLEHCYKTLFNIMTRKNHEKEINKRIIVKKQRVDTIAMDMREKGAEEGQISDIEEMITPPEREILERIDITLKKLNTVELEVDETIFLLQIYLMYQ</sequence>
<dbReference type="InterPro" id="IPR008806">
    <property type="entry name" value="RNA_pol_III_Rpc82_C"/>
</dbReference>
<comment type="subunit">
    <text evidence="6">Component of the RNA polymerase III (Pol III) complex consisting of 17 subunits.</text>
</comment>
<evidence type="ECO:0000313" key="11">
    <source>
        <dbReference type="Proteomes" id="UP001154078"/>
    </source>
</evidence>
<dbReference type="Gene3D" id="6.10.140.1450">
    <property type="match status" value="1"/>
</dbReference>
<dbReference type="Pfam" id="PF08221">
    <property type="entry name" value="HTH_9"/>
    <property type="match status" value="1"/>
</dbReference>